<evidence type="ECO:0000256" key="1">
    <source>
        <dbReference type="SAM" id="SignalP"/>
    </source>
</evidence>
<name>A0A7G7GAF5_9BACT</name>
<dbReference type="PROSITE" id="PS50853">
    <property type="entry name" value="FN3"/>
    <property type="match status" value="1"/>
</dbReference>
<dbReference type="Pfam" id="PF19077">
    <property type="entry name" value="Big_13"/>
    <property type="match status" value="1"/>
</dbReference>
<accession>A0A7G7GAF5</accession>
<dbReference type="Proteomes" id="UP000515237">
    <property type="component" value="Chromosome"/>
</dbReference>
<sequence length="940" mass="98215">MIKTSTLLVYLVSFFCLVCHLDGKAQTWLDVNSAELAGGRGANLAFALAQNGTPYVAYSNPIMGGRATVKKFDGAHWVKVGAEGISTDYAGELAIAIDTNNVPYLAYTDNAANGQLSIKKFDGTNWVVVGTGLQTNKYPNGLRLAISSTGTPYVAYSENSQGWVKMLNGTNWQTIGTGSFALPQTEKLAFALDAQNTPYIAYTDATKNGQAFVQRWDGSKWANIGTDAIAAGTALDLSIIVGNNGKPYITYREFNGAALNKLGTTKVKQFDGAKWVEVSTTGISDSWIYFAALGIDNNNTLYVAYRESAAGIGNPGQTKVKRLHGPEWEEIGTSNFTSGPVNDVFLSIANNGSLYVAFADVVKARAATVLRLDIPTLKIASKAPTKLALAASNDNGVSANDNITNVALPTITGMADPKAQVTIFADKIAAGTTLADSNGYWEFTFTTALAAGNRTIYATATDPDGLTSAPSSSISVTLDFTAPVVSGAANQGIYKTDKIVTYTGGTATLNNAPFTSGTLITAEGTHTLIASDVAGNTTTVLFTIDKTAPVASIVINNNAATTNNNEVILTITAPDATQMRFYDNDDNLVWSAWEPVSATKNWTLPTGNGSKWIKLQVRDAAGNVSASVSDNITLDQTAPTVSFSCTEVSPTSNNNIPVKINFSEDVTNFTAAAVTVTNATKGTFAGSGRYYTLYVKPVALTGGNSTIITVNVPAGVTADASGNKNTASATFSLTYAAPVTAPKVENIAYNVLSTSSVTLGGNVTSSGGSVVSARGVVYSSTSTSPSINSSKVLLGTGEGNFTTTLTTLKAGVTYYARAFATNAIGTSYGAVQKFTTTTTTAKATSVAEPVNINASAALTAYPNPFGQQATIEFTYNTTTTYTIAVYDMNGTQVQTLPAGTARAGEKVQVSLSGEKLINGIYTVRLSTAAGVQNLKLICGK</sequence>
<evidence type="ECO:0000313" key="3">
    <source>
        <dbReference type="EMBL" id="QNF34139.1"/>
    </source>
</evidence>
<dbReference type="Gene3D" id="2.60.40.10">
    <property type="entry name" value="Immunoglobulins"/>
    <property type="match status" value="2"/>
</dbReference>
<dbReference type="EMBL" id="CP055156">
    <property type="protein sequence ID" value="QNF34139.1"/>
    <property type="molecule type" value="Genomic_DNA"/>
</dbReference>
<dbReference type="InterPro" id="IPR044016">
    <property type="entry name" value="Big_13"/>
</dbReference>
<dbReference type="Pfam" id="PF19078">
    <property type="entry name" value="Big_12"/>
    <property type="match status" value="1"/>
</dbReference>
<proteinExistence type="predicted"/>
<keyword evidence="1" id="KW-0732">Signal</keyword>
<gene>
    <name evidence="3" type="ORF">HUW51_15935</name>
</gene>
<dbReference type="InterPro" id="IPR003961">
    <property type="entry name" value="FN3_dom"/>
</dbReference>
<dbReference type="InterPro" id="IPR044048">
    <property type="entry name" value="Big_12"/>
</dbReference>
<feature type="domain" description="Fibronectin type-III" evidence="2">
    <location>
        <begin position="738"/>
        <end position="843"/>
    </location>
</feature>
<feature type="signal peptide" evidence="1">
    <location>
        <begin position="1"/>
        <end position="25"/>
    </location>
</feature>
<dbReference type="AlphaFoldDB" id="A0A7G7GAF5"/>
<dbReference type="KEGG" id="aswu:HUW51_15935"/>
<feature type="chain" id="PRO_5028951115" evidence="1">
    <location>
        <begin position="26"/>
        <end position="940"/>
    </location>
</feature>
<dbReference type="Pfam" id="PF18962">
    <property type="entry name" value="Por_Secre_tail"/>
    <property type="match status" value="1"/>
</dbReference>
<reference evidence="3 4" key="1">
    <citation type="journal article" date="2018" name="Int. J. Syst. Evol. Microbiol.">
        <title>Adhaeribacter swui sp. nov., isolated from wet mud.</title>
        <authorList>
            <person name="Kim D.U."/>
            <person name="Kim K.W."/>
            <person name="Kang M.S."/>
            <person name="Kim J.Y."/>
            <person name="Jang J.H."/>
            <person name="Kim M.K."/>
        </authorList>
    </citation>
    <scope>NUCLEOTIDE SEQUENCE [LARGE SCALE GENOMIC DNA]</scope>
    <source>
        <strain evidence="3 4">KCTC 52873</strain>
    </source>
</reference>
<dbReference type="NCBIfam" id="TIGR04183">
    <property type="entry name" value="Por_Secre_tail"/>
    <property type="match status" value="1"/>
</dbReference>
<organism evidence="3 4">
    <name type="scientific">Adhaeribacter swui</name>
    <dbReference type="NCBI Taxonomy" id="2086471"/>
    <lineage>
        <taxon>Bacteria</taxon>
        <taxon>Pseudomonadati</taxon>
        <taxon>Bacteroidota</taxon>
        <taxon>Cytophagia</taxon>
        <taxon>Cytophagales</taxon>
        <taxon>Hymenobacteraceae</taxon>
        <taxon>Adhaeribacter</taxon>
    </lineage>
</organism>
<dbReference type="InterPro" id="IPR013783">
    <property type="entry name" value="Ig-like_fold"/>
</dbReference>
<keyword evidence="4" id="KW-1185">Reference proteome</keyword>
<evidence type="ECO:0000259" key="2">
    <source>
        <dbReference type="PROSITE" id="PS50853"/>
    </source>
</evidence>
<protein>
    <submittedName>
        <fullName evidence="3">T9SS type A sorting domain-containing protein</fullName>
    </submittedName>
</protein>
<evidence type="ECO:0000313" key="4">
    <source>
        <dbReference type="Proteomes" id="UP000515237"/>
    </source>
</evidence>
<dbReference type="SUPFAM" id="SSF89372">
    <property type="entry name" value="Fucose-specific lectin"/>
    <property type="match status" value="1"/>
</dbReference>
<dbReference type="InterPro" id="IPR026444">
    <property type="entry name" value="Secre_tail"/>
</dbReference>
<dbReference type="RefSeq" id="WP_185270620.1">
    <property type="nucleotide sequence ID" value="NZ_CP055156.1"/>
</dbReference>